<reference evidence="1 2" key="1">
    <citation type="journal article" date="2012" name="Stand. Genomic Sci.">
        <title>Complete genome sequence of Terriglobus saanensis type strain SP1PR4(T), an Acidobacteria from tundra soil.</title>
        <authorList>
            <person name="Rawat S.R."/>
            <person name="Mannisto M.K."/>
            <person name="Starovoytov V."/>
            <person name="Goodwin L."/>
            <person name="Nolan M."/>
            <person name="Hauser L."/>
            <person name="Land M."/>
            <person name="Davenport K.W."/>
            <person name="Woyke T."/>
            <person name="Haggblom M.M."/>
        </authorList>
    </citation>
    <scope>NUCLEOTIDE SEQUENCE</scope>
    <source>
        <strain evidence="2">ATCC BAA-1853 / DSM 23119 / SP1PR4</strain>
    </source>
</reference>
<dbReference type="HOGENOM" id="CLU_3223158_0_0_0"/>
<organism evidence="1 2">
    <name type="scientific">Terriglobus saanensis (strain ATCC BAA-1853 / DSM 23119 / SP1PR4)</name>
    <dbReference type="NCBI Taxonomy" id="401053"/>
    <lineage>
        <taxon>Bacteria</taxon>
        <taxon>Pseudomonadati</taxon>
        <taxon>Acidobacteriota</taxon>
        <taxon>Terriglobia</taxon>
        <taxon>Terriglobales</taxon>
        <taxon>Acidobacteriaceae</taxon>
        <taxon>Terriglobus</taxon>
    </lineage>
</organism>
<dbReference type="STRING" id="401053.AciPR4_2679"/>
<dbReference type="Proteomes" id="UP000006844">
    <property type="component" value="Chromosome"/>
</dbReference>
<dbReference type="EMBL" id="CP002467">
    <property type="protein sequence ID" value="ADV83454.1"/>
    <property type="molecule type" value="Genomic_DNA"/>
</dbReference>
<protein>
    <submittedName>
        <fullName evidence="1">Uncharacterized protein</fullName>
    </submittedName>
</protein>
<dbReference type="AlphaFoldDB" id="E8V1W6"/>
<proteinExistence type="predicted"/>
<gene>
    <name evidence="1" type="ordered locus">AciPR4_2679</name>
</gene>
<sequence length="44" mass="5424">MRFRESMLPFVALCNFDEEHPKTMTNRYNFTTFRYSRRLFDALA</sequence>
<evidence type="ECO:0000313" key="1">
    <source>
        <dbReference type="EMBL" id="ADV83454.1"/>
    </source>
</evidence>
<evidence type="ECO:0000313" key="2">
    <source>
        <dbReference type="Proteomes" id="UP000006844"/>
    </source>
</evidence>
<keyword evidence="2" id="KW-1185">Reference proteome</keyword>
<accession>E8V1W6</accession>
<name>E8V1W6_TERSS</name>
<dbReference type="KEGG" id="tsa:AciPR4_2679"/>